<dbReference type="PANTHER" id="PTHR15337">
    <property type="entry name" value="ANTERIOR GRADIENT PROTEIN-RELATED"/>
    <property type="match status" value="1"/>
</dbReference>
<protein>
    <submittedName>
        <fullName evidence="5">Thioredoxin domain-containing protein 12</fullName>
    </submittedName>
</protein>
<dbReference type="InterPro" id="IPR017937">
    <property type="entry name" value="Thioredoxin_CS"/>
</dbReference>
<dbReference type="AlphaFoldDB" id="A0A183UHH5"/>
<evidence type="ECO:0000256" key="2">
    <source>
        <dbReference type="SAM" id="SignalP"/>
    </source>
</evidence>
<reference evidence="5" key="1">
    <citation type="submission" date="2016-06" db="UniProtKB">
        <authorList>
            <consortium name="WormBaseParasite"/>
        </authorList>
    </citation>
    <scope>IDENTIFICATION</scope>
</reference>
<dbReference type="Pfam" id="PF13899">
    <property type="entry name" value="Thioredoxin_7"/>
    <property type="match status" value="1"/>
</dbReference>
<organism evidence="4 5">
    <name type="scientific">Toxocara canis</name>
    <name type="common">Canine roundworm</name>
    <dbReference type="NCBI Taxonomy" id="6265"/>
    <lineage>
        <taxon>Eukaryota</taxon>
        <taxon>Metazoa</taxon>
        <taxon>Ecdysozoa</taxon>
        <taxon>Nematoda</taxon>
        <taxon>Chromadorea</taxon>
        <taxon>Rhabditida</taxon>
        <taxon>Spirurina</taxon>
        <taxon>Ascaridomorpha</taxon>
        <taxon>Ascaridoidea</taxon>
        <taxon>Toxocaridae</taxon>
        <taxon>Toxocara</taxon>
    </lineage>
</organism>
<sequence>MELRYFVFVAVVLQVKVCAEGEEKNEVKENELARGFGDDIDWVTWREAKQQSKTLKKPIFLLIHKSWCGACQALKTTFRVSSRRDEFVKLSKEFVMVNTEDDEEPDDKRYSPDGQYIPRIFFLG</sequence>
<keyword evidence="1 2" id="KW-0732">Signal</keyword>
<dbReference type="Proteomes" id="UP000050794">
    <property type="component" value="Unassembled WGS sequence"/>
</dbReference>
<dbReference type="WBParaSite" id="TCNE_0000794501-mRNA-1">
    <property type="protein sequence ID" value="TCNE_0000794501-mRNA-1"/>
    <property type="gene ID" value="TCNE_0000794501"/>
</dbReference>
<dbReference type="PROSITE" id="PS00194">
    <property type="entry name" value="THIOREDOXIN_1"/>
    <property type="match status" value="1"/>
</dbReference>
<dbReference type="InterPro" id="IPR036249">
    <property type="entry name" value="Thioredoxin-like_sf"/>
</dbReference>
<dbReference type="Gene3D" id="3.40.30.10">
    <property type="entry name" value="Glutaredoxin"/>
    <property type="match status" value="1"/>
</dbReference>
<evidence type="ECO:0000313" key="4">
    <source>
        <dbReference type="Proteomes" id="UP000050794"/>
    </source>
</evidence>
<gene>
    <name evidence="3" type="ORF">TCNE_LOCUS7945</name>
</gene>
<dbReference type="EMBL" id="UYWY01019790">
    <property type="protein sequence ID" value="VDM39266.1"/>
    <property type="molecule type" value="Genomic_DNA"/>
</dbReference>
<dbReference type="PANTHER" id="PTHR15337:SF23">
    <property type="entry name" value="THIOREDOXIN DOMAIN-CONTAINING PROTEIN"/>
    <property type="match status" value="1"/>
</dbReference>
<reference evidence="3 4" key="2">
    <citation type="submission" date="2018-11" db="EMBL/GenBank/DDBJ databases">
        <authorList>
            <consortium name="Pathogen Informatics"/>
        </authorList>
    </citation>
    <scope>NUCLEOTIDE SEQUENCE [LARGE SCALE GENOMIC DNA]</scope>
</reference>
<feature type="signal peptide" evidence="2">
    <location>
        <begin position="1"/>
        <end position="21"/>
    </location>
</feature>
<accession>A0A183UHH5</accession>
<evidence type="ECO:0000313" key="3">
    <source>
        <dbReference type="EMBL" id="VDM39266.1"/>
    </source>
</evidence>
<dbReference type="InterPro" id="IPR051099">
    <property type="entry name" value="AGR/TXD"/>
</dbReference>
<dbReference type="GO" id="GO:0005783">
    <property type="term" value="C:endoplasmic reticulum"/>
    <property type="evidence" value="ECO:0007669"/>
    <property type="project" value="TreeGrafter"/>
</dbReference>
<feature type="chain" id="PRO_5044553188" evidence="2">
    <location>
        <begin position="22"/>
        <end position="124"/>
    </location>
</feature>
<evidence type="ECO:0000256" key="1">
    <source>
        <dbReference type="ARBA" id="ARBA00022729"/>
    </source>
</evidence>
<name>A0A183UHH5_TOXCA</name>
<evidence type="ECO:0000313" key="5">
    <source>
        <dbReference type="WBParaSite" id="TCNE_0000794501-mRNA-1"/>
    </source>
</evidence>
<dbReference type="SUPFAM" id="SSF52833">
    <property type="entry name" value="Thioredoxin-like"/>
    <property type="match status" value="1"/>
</dbReference>
<proteinExistence type="predicted"/>
<keyword evidence="4" id="KW-1185">Reference proteome</keyword>